<dbReference type="RefSeq" id="WP_182973562.1">
    <property type="nucleotide sequence ID" value="NZ_JABEQO010000007.1"/>
</dbReference>
<dbReference type="GO" id="GO:0009307">
    <property type="term" value="P:DNA restriction-modification system"/>
    <property type="evidence" value="ECO:0007669"/>
    <property type="project" value="InterPro"/>
</dbReference>
<gene>
    <name evidence="8" type="ORF">HLH25_08105</name>
    <name evidence="7" type="ORF">HLH26_07185</name>
</gene>
<evidence type="ECO:0000256" key="1">
    <source>
        <dbReference type="ARBA" id="ARBA00006594"/>
    </source>
</evidence>
<dbReference type="SUPFAM" id="SSF53335">
    <property type="entry name" value="S-adenosyl-L-methionine-dependent methyltransferases"/>
    <property type="match status" value="1"/>
</dbReference>
<comment type="caution">
    <text evidence="7">The sequence shown here is derived from an EMBL/GenBank/DDBJ whole genome shotgun (WGS) entry which is preliminary data.</text>
</comment>
<evidence type="ECO:0000256" key="2">
    <source>
        <dbReference type="ARBA" id="ARBA00011900"/>
    </source>
</evidence>
<dbReference type="EC" id="2.1.1.72" evidence="2"/>
<keyword evidence="4" id="KW-0808">Transferase</keyword>
<evidence type="ECO:0000256" key="3">
    <source>
        <dbReference type="ARBA" id="ARBA00022603"/>
    </source>
</evidence>
<comment type="catalytic activity">
    <reaction evidence="6">
        <text>a 2'-deoxyadenosine in DNA + S-adenosyl-L-methionine = an N(6)-methyl-2'-deoxyadenosine in DNA + S-adenosyl-L-homocysteine + H(+)</text>
        <dbReference type="Rhea" id="RHEA:15197"/>
        <dbReference type="Rhea" id="RHEA-COMP:12418"/>
        <dbReference type="Rhea" id="RHEA-COMP:12419"/>
        <dbReference type="ChEBI" id="CHEBI:15378"/>
        <dbReference type="ChEBI" id="CHEBI:57856"/>
        <dbReference type="ChEBI" id="CHEBI:59789"/>
        <dbReference type="ChEBI" id="CHEBI:90615"/>
        <dbReference type="ChEBI" id="CHEBI:90616"/>
        <dbReference type="EC" id="2.1.1.72"/>
    </reaction>
</comment>
<dbReference type="GO" id="GO:0009007">
    <property type="term" value="F:site-specific DNA-methyltransferase (adenine-specific) activity"/>
    <property type="evidence" value="ECO:0007669"/>
    <property type="project" value="UniProtKB-EC"/>
</dbReference>
<sequence length="267" mass="30110">MHPTQIAATPVQPIAPYLGGKRNLAGRIIKRIAEVEHTTYVEPFIGMGGVFLRRPFRAKSEVINDVSRDVATLFRVLQHHYVALMDMLRFQLTSRAEFERLLSMNPYSLTDLHRAARFLYVQRLAFGGKIRSRNFGVDPTRGSRFDVTRLAAVLDEVHQRLSSVVIECLPYDRLIGTYDRPGTLFYLDPPYWGCERDYGAGVFASDDFERLATILGTIKGSFILSINDVPEIRRIFAGFKIESVSTTYTVGGRPSKAAELMVMSPSL</sequence>
<dbReference type="PRINTS" id="PR00505">
    <property type="entry name" value="D12N6MTFRASE"/>
</dbReference>
<evidence type="ECO:0000313" key="9">
    <source>
        <dbReference type="Proteomes" id="UP000540490"/>
    </source>
</evidence>
<dbReference type="EMBL" id="JABEQN010000007">
    <property type="protein sequence ID" value="MBB2193603.1"/>
    <property type="molecule type" value="Genomic_DNA"/>
</dbReference>
<dbReference type="Gene3D" id="1.10.1020.10">
    <property type="entry name" value="Adenine-specific Methyltransferase, Domain 2"/>
    <property type="match status" value="1"/>
</dbReference>
<dbReference type="AlphaFoldDB" id="A0A7W4IKL1"/>
<evidence type="ECO:0000313" key="7">
    <source>
        <dbReference type="EMBL" id="MBB2164327.1"/>
    </source>
</evidence>
<proteinExistence type="inferred from homology"/>
<dbReference type="PANTHER" id="PTHR30481">
    <property type="entry name" value="DNA ADENINE METHYLASE"/>
    <property type="match status" value="1"/>
</dbReference>
<dbReference type="PIRSF" id="PIRSF000398">
    <property type="entry name" value="M_m6A_EcoRV"/>
    <property type="match status" value="1"/>
</dbReference>
<dbReference type="GO" id="GO:0043565">
    <property type="term" value="F:sequence-specific DNA binding"/>
    <property type="evidence" value="ECO:0007669"/>
    <property type="project" value="TreeGrafter"/>
</dbReference>
<organism evidence="7 10">
    <name type="scientific">Gluconacetobacter dulcium</name>
    <dbReference type="NCBI Taxonomy" id="2729096"/>
    <lineage>
        <taxon>Bacteria</taxon>
        <taxon>Pseudomonadati</taxon>
        <taxon>Pseudomonadota</taxon>
        <taxon>Alphaproteobacteria</taxon>
        <taxon>Acetobacterales</taxon>
        <taxon>Acetobacteraceae</taxon>
        <taxon>Gluconacetobacter</taxon>
    </lineage>
</organism>
<dbReference type="Proteomes" id="UP000540490">
    <property type="component" value="Unassembled WGS sequence"/>
</dbReference>
<protein>
    <recommendedName>
        <fullName evidence="2">site-specific DNA-methyltransferase (adenine-specific)</fullName>
        <ecNumber evidence="2">2.1.1.72</ecNumber>
    </recommendedName>
</protein>
<dbReference type="InterPro" id="IPR023095">
    <property type="entry name" value="Ade_MeTrfase_dom_2"/>
</dbReference>
<dbReference type="GO" id="GO:1904047">
    <property type="term" value="F:S-adenosyl-L-methionine binding"/>
    <property type="evidence" value="ECO:0007669"/>
    <property type="project" value="TreeGrafter"/>
</dbReference>
<dbReference type="PANTHER" id="PTHR30481:SF4">
    <property type="entry name" value="SITE-SPECIFIC DNA-METHYLTRANSFERASE (ADENINE-SPECIFIC)"/>
    <property type="match status" value="1"/>
</dbReference>
<dbReference type="Gene3D" id="3.40.50.150">
    <property type="entry name" value="Vaccinia Virus protein VP39"/>
    <property type="match status" value="1"/>
</dbReference>
<dbReference type="Pfam" id="PF02086">
    <property type="entry name" value="MethyltransfD12"/>
    <property type="match status" value="1"/>
</dbReference>
<reference evidence="9 10" key="1">
    <citation type="submission" date="2020-04" db="EMBL/GenBank/DDBJ databases">
        <title>Description of novel Gluconacetobacter.</title>
        <authorList>
            <person name="Sombolestani A."/>
        </authorList>
    </citation>
    <scope>NUCLEOTIDE SEQUENCE [LARGE SCALE GENOMIC DNA]</scope>
    <source>
        <strain evidence="8 9">LMG 1728</strain>
        <strain evidence="7 10">LMG 1731</strain>
    </source>
</reference>
<keyword evidence="9" id="KW-1185">Reference proteome</keyword>
<evidence type="ECO:0000313" key="10">
    <source>
        <dbReference type="Proteomes" id="UP000561077"/>
    </source>
</evidence>
<evidence type="ECO:0000256" key="6">
    <source>
        <dbReference type="ARBA" id="ARBA00047942"/>
    </source>
</evidence>
<dbReference type="Proteomes" id="UP000561077">
    <property type="component" value="Unassembled WGS sequence"/>
</dbReference>
<dbReference type="InterPro" id="IPR029063">
    <property type="entry name" value="SAM-dependent_MTases_sf"/>
</dbReference>
<dbReference type="GO" id="GO:0006298">
    <property type="term" value="P:mismatch repair"/>
    <property type="evidence" value="ECO:0007669"/>
    <property type="project" value="TreeGrafter"/>
</dbReference>
<dbReference type="InterPro" id="IPR012263">
    <property type="entry name" value="M_m6A_EcoRV"/>
</dbReference>
<dbReference type="InterPro" id="IPR012327">
    <property type="entry name" value="MeTrfase_D12"/>
</dbReference>
<accession>A0A7W4IKL1</accession>
<keyword evidence="3 7" id="KW-0489">Methyltransferase</keyword>
<evidence type="ECO:0000313" key="8">
    <source>
        <dbReference type="EMBL" id="MBB2193603.1"/>
    </source>
</evidence>
<comment type="similarity">
    <text evidence="1">Belongs to the N(4)/N(6)-methyltransferase family.</text>
</comment>
<dbReference type="EMBL" id="JABEQO010000007">
    <property type="protein sequence ID" value="MBB2164327.1"/>
    <property type="molecule type" value="Genomic_DNA"/>
</dbReference>
<dbReference type="GO" id="GO:0032259">
    <property type="term" value="P:methylation"/>
    <property type="evidence" value="ECO:0007669"/>
    <property type="project" value="UniProtKB-KW"/>
</dbReference>
<name>A0A7W4IKL1_9PROT</name>
<evidence type="ECO:0000256" key="4">
    <source>
        <dbReference type="ARBA" id="ARBA00022679"/>
    </source>
</evidence>
<evidence type="ECO:0000256" key="5">
    <source>
        <dbReference type="ARBA" id="ARBA00022691"/>
    </source>
</evidence>
<keyword evidence="5" id="KW-0949">S-adenosyl-L-methionine</keyword>